<dbReference type="GO" id="GO:0003677">
    <property type="term" value="F:DNA binding"/>
    <property type="evidence" value="ECO:0007669"/>
    <property type="project" value="UniProtKB-KW"/>
</dbReference>
<dbReference type="Pfam" id="PF03466">
    <property type="entry name" value="LysR_substrate"/>
    <property type="match status" value="1"/>
</dbReference>
<name>A0A2W7R8E1_9RHOB</name>
<dbReference type="PROSITE" id="PS50931">
    <property type="entry name" value="HTH_LYSR"/>
    <property type="match status" value="1"/>
</dbReference>
<evidence type="ECO:0000256" key="1">
    <source>
        <dbReference type="ARBA" id="ARBA00009437"/>
    </source>
</evidence>
<dbReference type="InterPro" id="IPR000847">
    <property type="entry name" value="LysR_HTH_N"/>
</dbReference>
<keyword evidence="3" id="KW-0238">DNA-binding</keyword>
<dbReference type="PRINTS" id="PR00039">
    <property type="entry name" value="HTHLYSR"/>
</dbReference>
<evidence type="ECO:0000256" key="4">
    <source>
        <dbReference type="ARBA" id="ARBA00023163"/>
    </source>
</evidence>
<comment type="caution">
    <text evidence="6">The sequence shown here is derived from an EMBL/GenBank/DDBJ whole genome shotgun (WGS) entry which is preliminary data.</text>
</comment>
<dbReference type="PANTHER" id="PTHR30419">
    <property type="entry name" value="HTH-TYPE TRANSCRIPTIONAL REGULATOR YBHD"/>
    <property type="match status" value="1"/>
</dbReference>
<dbReference type="Gene3D" id="1.10.10.10">
    <property type="entry name" value="Winged helix-like DNA-binding domain superfamily/Winged helix DNA-binding domain"/>
    <property type="match status" value="1"/>
</dbReference>
<dbReference type="Gene3D" id="3.40.190.10">
    <property type="entry name" value="Periplasmic binding protein-like II"/>
    <property type="match status" value="2"/>
</dbReference>
<keyword evidence="2" id="KW-0805">Transcription regulation</keyword>
<accession>A0A2W7R8E1</accession>
<keyword evidence="4" id="KW-0804">Transcription</keyword>
<evidence type="ECO:0000259" key="5">
    <source>
        <dbReference type="PROSITE" id="PS50931"/>
    </source>
</evidence>
<dbReference type="SUPFAM" id="SSF53850">
    <property type="entry name" value="Periplasmic binding protein-like II"/>
    <property type="match status" value="1"/>
</dbReference>
<gene>
    <name evidence="6" type="ORF">LX76_01420</name>
</gene>
<comment type="similarity">
    <text evidence="1">Belongs to the LysR transcriptional regulatory family.</text>
</comment>
<dbReference type="InterPro" id="IPR005119">
    <property type="entry name" value="LysR_subst-bd"/>
</dbReference>
<dbReference type="GO" id="GO:0003700">
    <property type="term" value="F:DNA-binding transcription factor activity"/>
    <property type="evidence" value="ECO:0007669"/>
    <property type="project" value="InterPro"/>
</dbReference>
<evidence type="ECO:0000313" key="7">
    <source>
        <dbReference type="Proteomes" id="UP000249538"/>
    </source>
</evidence>
<dbReference type="RefSeq" id="WP_111467316.1">
    <property type="nucleotide sequence ID" value="NZ_QKZS01000003.1"/>
</dbReference>
<dbReference type="EMBL" id="QKZS01000003">
    <property type="protein sequence ID" value="PZX56391.1"/>
    <property type="molecule type" value="Genomic_DNA"/>
</dbReference>
<dbReference type="SUPFAM" id="SSF46785">
    <property type="entry name" value="Winged helix' DNA-binding domain"/>
    <property type="match status" value="1"/>
</dbReference>
<evidence type="ECO:0000256" key="2">
    <source>
        <dbReference type="ARBA" id="ARBA00023015"/>
    </source>
</evidence>
<dbReference type="InterPro" id="IPR036390">
    <property type="entry name" value="WH_DNA-bd_sf"/>
</dbReference>
<dbReference type="InterPro" id="IPR050950">
    <property type="entry name" value="HTH-type_LysR_regulators"/>
</dbReference>
<evidence type="ECO:0000313" key="6">
    <source>
        <dbReference type="EMBL" id="PZX56391.1"/>
    </source>
</evidence>
<dbReference type="PANTHER" id="PTHR30419:SF8">
    <property type="entry name" value="NITROGEN ASSIMILATION TRANSCRIPTIONAL ACTIVATOR-RELATED"/>
    <property type="match status" value="1"/>
</dbReference>
<organism evidence="6 7">
    <name type="scientific">Cereibacter changlensis</name>
    <dbReference type="NCBI Taxonomy" id="402884"/>
    <lineage>
        <taxon>Bacteria</taxon>
        <taxon>Pseudomonadati</taxon>
        <taxon>Pseudomonadota</taxon>
        <taxon>Alphaproteobacteria</taxon>
        <taxon>Rhodobacterales</taxon>
        <taxon>Paracoccaceae</taxon>
        <taxon>Cereibacter</taxon>
    </lineage>
</organism>
<dbReference type="Pfam" id="PF00126">
    <property type="entry name" value="HTH_1"/>
    <property type="match status" value="1"/>
</dbReference>
<dbReference type="Proteomes" id="UP000249538">
    <property type="component" value="Unassembled WGS sequence"/>
</dbReference>
<reference evidence="6 7" key="1">
    <citation type="submission" date="2018-06" db="EMBL/GenBank/DDBJ databases">
        <title>Genomic Encyclopedia of Archaeal and Bacterial Type Strains, Phase II (KMG-II): from individual species to whole genera.</title>
        <authorList>
            <person name="Goeker M."/>
        </authorList>
    </citation>
    <scope>NUCLEOTIDE SEQUENCE [LARGE SCALE GENOMIC DNA]</scope>
    <source>
        <strain evidence="6 7">DSM 18774</strain>
    </source>
</reference>
<sequence length="305" mass="32364">MDNRSVMHPGIKLRHVRAFLDIAAEGGMSAVARAQGVTQPALSRTLAELEALLGQPLFLRQGRRLVLTEAGALFRRHASAGLQALETGAAALRPGAGGTIRVGVLPTVATRFFPLVVLRFRALRPDVRLAVETGPHFYLMRLLREGDIDLMVGRLPGASEIAGLTFEHLYEEEVVLVARAGHPLAGRAAAEVLGQAPLILPPETALIRRQVDDYLASVGFAGQRPAVETASLALGRGICLASDAVWLISRGVVAEELERGILTVFPLGARSLSGAVGLTRRQVASPAGLATLEEVARQIGQGWAP</sequence>
<dbReference type="AlphaFoldDB" id="A0A2W7R8E1"/>
<feature type="domain" description="HTH lysR-type" evidence="5">
    <location>
        <begin position="11"/>
        <end position="68"/>
    </location>
</feature>
<evidence type="ECO:0000256" key="3">
    <source>
        <dbReference type="ARBA" id="ARBA00023125"/>
    </source>
</evidence>
<dbReference type="GO" id="GO:0005829">
    <property type="term" value="C:cytosol"/>
    <property type="evidence" value="ECO:0007669"/>
    <property type="project" value="TreeGrafter"/>
</dbReference>
<proteinExistence type="inferred from homology"/>
<dbReference type="InterPro" id="IPR036388">
    <property type="entry name" value="WH-like_DNA-bd_sf"/>
</dbReference>
<protein>
    <submittedName>
        <fullName evidence="6">LysR family pca operon transcriptional activator</fullName>
    </submittedName>
</protein>